<evidence type="ECO:0000256" key="2">
    <source>
        <dbReference type="ARBA" id="ARBA00023015"/>
    </source>
</evidence>
<feature type="region of interest" description="Disordered" evidence="6">
    <location>
        <begin position="38"/>
        <end position="70"/>
    </location>
</feature>
<dbReference type="InterPro" id="IPR003340">
    <property type="entry name" value="B3_DNA-bd"/>
</dbReference>
<comment type="caution">
    <text evidence="8">The sequence shown here is derived from an EMBL/GenBank/DDBJ whole genome shotgun (WGS) entry which is preliminary data.</text>
</comment>
<dbReference type="SMART" id="SM01019">
    <property type="entry name" value="B3"/>
    <property type="match status" value="1"/>
</dbReference>
<evidence type="ECO:0000256" key="3">
    <source>
        <dbReference type="ARBA" id="ARBA00023125"/>
    </source>
</evidence>
<dbReference type="AlphaFoldDB" id="A0AAE1TB16"/>
<dbReference type="Pfam" id="PF02362">
    <property type="entry name" value="B3"/>
    <property type="match status" value="1"/>
</dbReference>
<name>A0AAE1TB16_9FABA</name>
<keyword evidence="4" id="KW-0804">Transcription</keyword>
<dbReference type="Proteomes" id="UP001293593">
    <property type="component" value="Unassembled WGS sequence"/>
</dbReference>
<gene>
    <name evidence="8" type="ORF">QN277_016076</name>
</gene>
<dbReference type="EMBL" id="JAWXYG010000003">
    <property type="protein sequence ID" value="KAK4278196.1"/>
    <property type="molecule type" value="Genomic_DNA"/>
</dbReference>
<dbReference type="GO" id="GO:0003677">
    <property type="term" value="F:DNA binding"/>
    <property type="evidence" value="ECO:0007669"/>
    <property type="project" value="UniProtKB-KW"/>
</dbReference>
<dbReference type="InterPro" id="IPR044837">
    <property type="entry name" value="REM16-like"/>
</dbReference>
<accession>A0AAE1TB16</accession>
<evidence type="ECO:0000313" key="9">
    <source>
        <dbReference type="Proteomes" id="UP001293593"/>
    </source>
</evidence>
<evidence type="ECO:0000256" key="6">
    <source>
        <dbReference type="SAM" id="MobiDB-lite"/>
    </source>
</evidence>
<dbReference type="PANTHER" id="PTHR31391">
    <property type="entry name" value="B3 DOMAIN-CONTAINING PROTEIN OS11G0197600-RELATED"/>
    <property type="match status" value="1"/>
</dbReference>
<sequence>MAEGCATNTYEEARKQRLEENRKRFEDLGILKISKNLSAIVTPEKKAPPQRRPKQKSNSNDVVEPRRSSRVRNSVLSYHEEFMEDLPSTRKRSRSRSSSSSWGSYIARPLVEIKEATDEERNRAFMAAEKLLSNLQTSNPAFIKSMVRSHVYSCFWLGLPSRFCQDHLPKTACDMILEDENGSEFEAVFLGNRTGMSGGWRGFALDHKLDDGDALIFELVEPTRFKIYIVRAFPESAEYGQEILDEQADTCATKKHKSQSNKTDILKTKESANSQEHTAEDNIGNEIKPQGRKNRFSQRKSQKESKDCKLLPSDGSVKEENVEEEEKSTTEKANSQANKRKSKRGKRN</sequence>
<evidence type="ECO:0000259" key="7">
    <source>
        <dbReference type="PROSITE" id="PS50863"/>
    </source>
</evidence>
<dbReference type="InterPro" id="IPR015300">
    <property type="entry name" value="DNA-bd_pseudobarrel_sf"/>
</dbReference>
<feature type="region of interest" description="Disordered" evidence="6">
    <location>
        <begin position="251"/>
        <end position="348"/>
    </location>
</feature>
<reference evidence="8" key="1">
    <citation type="submission" date="2023-10" db="EMBL/GenBank/DDBJ databases">
        <title>Chromosome-level genome of the transformable northern wattle, Acacia crassicarpa.</title>
        <authorList>
            <person name="Massaro I."/>
            <person name="Sinha N.R."/>
            <person name="Poethig S."/>
            <person name="Leichty A.R."/>
        </authorList>
    </citation>
    <scope>NUCLEOTIDE SEQUENCE</scope>
    <source>
        <strain evidence="8">Acra3RX</strain>
        <tissue evidence="8">Leaf</tissue>
    </source>
</reference>
<evidence type="ECO:0000256" key="4">
    <source>
        <dbReference type="ARBA" id="ARBA00023163"/>
    </source>
</evidence>
<dbReference type="SUPFAM" id="SSF101936">
    <property type="entry name" value="DNA-binding pseudobarrel domain"/>
    <property type="match status" value="1"/>
</dbReference>
<dbReference type="GO" id="GO:0005634">
    <property type="term" value="C:nucleus"/>
    <property type="evidence" value="ECO:0007669"/>
    <property type="project" value="UniProtKB-SubCell"/>
</dbReference>
<proteinExistence type="predicted"/>
<feature type="compositionally biased region" description="Basic residues" evidence="6">
    <location>
        <begin position="338"/>
        <end position="348"/>
    </location>
</feature>
<evidence type="ECO:0000256" key="5">
    <source>
        <dbReference type="ARBA" id="ARBA00023242"/>
    </source>
</evidence>
<feature type="domain" description="TF-B3" evidence="7">
    <location>
        <begin position="142"/>
        <end position="233"/>
    </location>
</feature>
<organism evidence="8 9">
    <name type="scientific">Acacia crassicarpa</name>
    <name type="common">northern wattle</name>
    <dbReference type="NCBI Taxonomy" id="499986"/>
    <lineage>
        <taxon>Eukaryota</taxon>
        <taxon>Viridiplantae</taxon>
        <taxon>Streptophyta</taxon>
        <taxon>Embryophyta</taxon>
        <taxon>Tracheophyta</taxon>
        <taxon>Spermatophyta</taxon>
        <taxon>Magnoliopsida</taxon>
        <taxon>eudicotyledons</taxon>
        <taxon>Gunneridae</taxon>
        <taxon>Pentapetalae</taxon>
        <taxon>rosids</taxon>
        <taxon>fabids</taxon>
        <taxon>Fabales</taxon>
        <taxon>Fabaceae</taxon>
        <taxon>Caesalpinioideae</taxon>
        <taxon>mimosoid clade</taxon>
        <taxon>Acacieae</taxon>
        <taxon>Acacia</taxon>
    </lineage>
</organism>
<dbReference type="PANTHER" id="PTHR31391:SF3">
    <property type="entry name" value="B3 DOMAIN-CONTAINING PROTEIN OS05G0481400"/>
    <property type="match status" value="1"/>
</dbReference>
<keyword evidence="5" id="KW-0539">Nucleus</keyword>
<dbReference type="CDD" id="cd10017">
    <property type="entry name" value="B3_DNA"/>
    <property type="match status" value="1"/>
</dbReference>
<keyword evidence="2" id="KW-0805">Transcription regulation</keyword>
<dbReference type="PROSITE" id="PS50863">
    <property type="entry name" value="B3"/>
    <property type="match status" value="1"/>
</dbReference>
<dbReference type="Gene3D" id="2.40.330.10">
    <property type="entry name" value="DNA-binding pseudobarrel domain"/>
    <property type="match status" value="1"/>
</dbReference>
<evidence type="ECO:0000313" key="8">
    <source>
        <dbReference type="EMBL" id="KAK4278196.1"/>
    </source>
</evidence>
<protein>
    <recommendedName>
        <fullName evidence="7">TF-B3 domain-containing protein</fullName>
    </recommendedName>
</protein>
<keyword evidence="3" id="KW-0238">DNA-binding</keyword>
<comment type="subcellular location">
    <subcellularLocation>
        <location evidence="1">Nucleus</location>
    </subcellularLocation>
</comment>
<feature type="compositionally biased region" description="Basic residues" evidence="6">
    <location>
        <begin position="290"/>
        <end position="300"/>
    </location>
</feature>
<keyword evidence="9" id="KW-1185">Reference proteome</keyword>
<evidence type="ECO:0000256" key="1">
    <source>
        <dbReference type="ARBA" id="ARBA00004123"/>
    </source>
</evidence>